<comment type="caution">
    <text evidence="1">The sequence shown here is derived from an EMBL/GenBank/DDBJ whole genome shotgun (WGS) entry which is preliminary data.</text>
</comment>
<dbReference type="Pfam" id="PF04267">
    <property type="entry name" value="SoxD"/>
    <property type="match status" value="1"/>
</dbReference>
<proteinExistence type="predicted"/>
<dbReference type="EMBL" id="JAVDBT010000016">
    <property type="protein sequence ID" value="MDQ2067792.1"/>
    <property type="molecule type" value="Genomic_DNA"/>
</dbReference>
<protein>
    <submittedName>
        <fullName evidence="1">Sarcosine oxidase subunit delta</fullName>
    </submittedName>
</protein>
<organism evidence="1 2">
    <name type="scientific">Pseudogemmobacter lacusdianii</name>
    <dbReference type="NCBI Taxonomy" id="3069608"/>
    <lineage>
        <taxon>Bacteria</taxon>
        <taxon>Pseudomonadati</taxon>
        <taxon>Pseudomonadota</taxon>
        <taxon>Alphaproteobacteria</taxon>
        <taxon>Rhodobacterales</taxon>
        <taxon>Paracoccaceae</taxon>
        <taxon>Pseudogemmobacter</taxon>
    </lineage>
</organism>
<dbReference type="Gene3D" id="3.30.2270.10">
    <property type="entry name" value="Folate-binding superfamily"/>
    <property type="match status" value="1"/>
</dbReference>
<dbReference type="InterPro" id="IPR006279">
    <property type="entry name" value="SoxD"/>
</dbReference>
<dbReference type="InterPro" id="IPR038561">
    <property type="entry name" value="SoxD_sf"/>
</dbReference>
<keyword evidence="2" id="KW-1185">Reference proteome</keyword>
<gene>
    <name evidence="1" type="ORF">Q9295_15550</name>
</gene>
<dbReference type="RefSeq" id="WP_306681501.1">
    <property type="nucleotide sequence ID" value="NZ_JAVDBT010000016.1"/>
</dbReference>
<dbReference type="Proteomes" id="UP001239680">
    <property type="component" value="Unassembled WGS sequence"/>
</dbReference>
<evidence type="ECO:0000313" key="1">
    <source>
        <dbReference type="EMBL" id="MDQ2067792.1"/>
    </source>
</evidence>
<sequence>MILLRCPYCREMRSEAELTWGGEAGIMRPADPAIASDTEWTEYLFMRTNTKGWLQEQWCCSAGCGQWFKVERHTVSHQIRQILRFDEAFSDVTIAQEGAA</sequence>
<accession>A0ABU0W1A2</accession>
<reference evidence="1 2" key="1">
    <citation type="submission" date="2023-08" db="EMBL/GenBank/DDBJ databases">
        <title>Characterization of two Paracoccaceae strains isolated from Phycosphere and proposal of Xinfangfangia lacusdiani sp. nov.</title>
        <authorList>
            <person name="Deng Y."/>
            <person name="Zhang Y.Q."/>
        </authorList>
    </citation>
    <scope>NUCLEOTIDE SEQUENCE [LARGE SCALE GENOMIC DNA]</scope>
    <source>
        <strain evidence="1 2">CPCC 101601</strain>
    </source>
</reference>
<name>A0ABU0W1A2_9RHOB</name>
<evidence type="ECO:0000313" key="2">
    <source>
        <dbReference type="Proteomes" id="UP001239680"/>
    </source>
</evidence>